<organism evidence="2 3">
    <name type="scientific">Chlamydomonas eustigma</name>
    <dbReference type="NCBI Taxonomy" id="1157962"/>
    <lineage>
        <taxon>Eukaryota</taxon>
        <taxon>Viridiplantae</taxon>
        <taxon>Chlorophyta</taxon>
        <taxon>core chlorophytes</taxon>
        <taxon>Chlorophyceae</taxon>
        <taxon>CS clade</taxon>
        <taxon>Chlamydomonadales</taxon>
        <taxon>Chlamydomonadaceae</taxon>
        <taxon>Chlamydomonas</taxon>
    </lineage>
</organism>
<name>A0A250XQQ0_9CHLO</name>
<feature type="non-terminal residue" evidence="2">
    <location>
        <position position="1"/>
    </location>
</feature>
<dbReference type="EMBL" id="BEGY01000159">
    <property type="protein sequence ID" value="GAX85262.1"/>
    <property type="molecule type" value="Genomic_DNA"/>
</dbReference>
<dbReference type="Proteomes" id="UP000232323">
    <property type="component" value="Unassembled WGS sequence"/>
</dbReference>
<feature type="domain" description="Peptidase S74" evidence="1">
    <location>
        <begin position="333"/>
        <end position="421"/>
    </location>
</feature>
<evidence type="ECO:0000313" key="2">
    <source>
        <dbReference type="EMBL" id="GAX85262.1"/>
    </source>
</evidence>
<reference evidence="2 3" key="1">
    <citation type="submission" date="2017-08" db="EMBL/GenBank/DDBJ databases">
        <title>Acidophilic green algal genome provides insights into adaptation to an acidic environment.</title>
        <authorList>
            <person name="Hirooka S."/>
            <person name="Hirose Y."/>
            <person name="Kanesaki Y."/>
            <person name="Higuchi S."/>
            <person name="Fujiwara T."/>
            <person name="Onuma R."/>
            <person name="Era A."/>
            <person name="Ohbayashi R."/>
            <person name="Uzuka A."/>
            <person name="Nozaki H."/>
            <person name="Yoshikawa H."/>
            <person name="Miyagishima S.Y."/>
        </authorList>
    </citation>
    <scope>NUCLEOTIDE SEQUENCE [LARGE SCALE GENOMIC DNA]</scope>
    <source>
        <strain evidence="2 3">NIES-2499</strain>
    </source>
</reference>
<gene>
    <name evidence="2" type="ORF">CEUSTIGMA_g12681.t1</name>
</gene>
<evidence type="ECO:0000259" key="1">
    <source>
        <dbReference type="PROSITE" id="PS51688"/>
    </source>
</evidence>
<sequence>TTPIFFPGYNGPLIETYWAPNDRYGLNLDGGVTRLFASELNGASALALSLNSNNTFTDLLYATHGGNVGIGTTNPQYTLDVNGTCYVNNLLNVGTVVQIDPSGSSVFNNRFVINNALQVGGGSILSGGANVTNGSLTVPNGNVGIGTTTPQYNLDVVGNAHVSSGFVVDGLITANDNLYFASTSIEHGIYFAGTPGDYGNSSIPYSGVLNRLYDPTGGSNVQTDYSELLLFQFNDFGPPEGPDRIRHLAGAHKFQVYTGASVSPTDTAAFWADNNYNTAMYIANSGYVGIGTNTPAYPLDVNGAGNVNGSFNVNGILQVNGTIFATGDIVALSDASVKTEIDRIQDPLKKMMELTGYTYQRGDSDRRHCGIIAQDLLRVLLEAVYEDGSGRLAVAYPNLVALLIEGVNELNQKMVKLAEKCQYYEATLHSIQAH</sequence>
<dbReference type="InterPro" id="IPR030392">
    <property type="entry name" value="S74_ICA"/>
</dbReference>
<dbReference type="AlphaFoldDB" id="A0A250XQQ0"/>
<dbReference type="OrthoDB" id="125614at2759"/>
<keyword evidence="3" id="KW-1185">Reference proteome</keyword>
<dbReference type="PROSITE" id="PS51688">
    <property type="entry name" value="ICA"/>
    <property type="match status" value="1"/>
</dbReference>
<accession>A0A250XQQ0</accession>
<evidence type="ECO:0000313" key="3">
    <source>
        <dbReference type="Proteomes" id="UP000232323"/>
    </source>
</evidence>
<comment type="caution">
    <text evidence="2">The sequence shown here is derived from an EMBL/GenBank/DDBJ whole genome shotgun (WGS) entry which is preliminary data.</text>
</comment>
<dbReference type="Pfam" id="PF13884">
    <property type="entry name" value="Peptidase_S74"/>
    <property type="match status" value="1"/>
</dbReference>
<protein>
    <recommendedName>
        <fullName evidence="1">Peptidase S74 domain-containing protein</fullName>
    </recommendedName>
</protein>
<proteinExistence type="predicted"/>